<protein>
    <submittedName>
        <fullName evidence="3">Ferric iron ABC transporter, iron-binding protein</fullName>
    </submittedName>
</protein>
<dbReference type="Gene3D" id="3.40.190.10">
    <property type="entry name" value="Periplasmic binding protein-like II"/>
    <property type="match status" value="2"/>
</dbReference>
<dbReference type="Pfam" id="PF13416">
    <property type="entry name" value="SBP_bac_8"/>
    <property type="match status" value="1"/>
</dbReference>
<dbReference type="InterPro" id="IPR006059">
    <property type="entry name" value="SBP"/>
</dbReference>
<dbReference type="SUPFAM" id="SSF53850">
    <property type="entry name" value="Periplasmic binding protein-like II"/>
    <property type="match status" value="1"/>
</dbReference>
<evidence type="ECO:0000256" key="2">
    <source>
        <dbReference type="ARBA" id="ARBA00022729"/>
    </source>
</evidence>
<dbReference type="PROSITE" id="PS51257">
    <property type="entry name" value="PROKAR_LIPOPROTEIN"/>
    <property type="match status" value="1"/>
</dbReference>
<name>A0A3B0W443_9ZZZZ</name>
<dbReference type="AlphaFoldDB" id="A0A3B0W443"/>
<dbReference type="InterPro" id="IPR026045">
    <property type="entry name" value="Ferric-bd"/>
</dbReference>
<dbReference type="GO" id="GO:0030288">
    <property type="term" value="C:outer membrane-bounded periplasmic space"/>
    <property type="evidence" value="ECO:0007669"/>
    <property type="project" value="TreeGrafter"/>
</dbReference>
<dbReference type="PANTHER" id="PTHR30006">
    <property type="entry name" value="THIAMINE-BINDING PERIPLASMIC PROTEIN-RELATED"/>
    <property type="match status" value="1"/>
</dbReference>
<gene>
    <name evidence="3" type="ORF">MNBD_GAMMA02-873</name>
</gene>
<accession>A0A3B0W443</accession>
<evidence type="ECO:0000256" key="1">
    <source>
        <dbReference type="ARBA" id="ARBA00008520"/>
    </source>
</evidence>
<organism evidence="3">
    <name type="scientific">hydrothermal vent metagenome</name>
    <dbReference type="NCBI Taxonomy" id="652676"/>
    <lineage>
        <taxon>unclassified sequences</taxon>
        <taxon>metagenomes</taxon>
        <taxon>ecological metagenomes</taxon>
    </lineage>
</organism>
<dbReference type="PIRSF" id="PIRSF002825">
    <property type="entry name" value="CfbpA"/>
    <property type="match status" value="1"/>
</dbReference>
<proteinExistence type="inferred from homology"/>
<dbReference type="CDD" id="cd13542">
    <property type="entry name" value="PBP2_FutA1_ilke"/>
    <property type="match status" value="1"/>
</dbReference>
<dbReference type="PANTHER" id="PTHR30006:SF15">
    <property type="entry name" value="IRON-UTILIZATION PERIPLASMIC PROTEIN"/>
    <property type="match status" value="1"/>
</dbReference>
<keyword evidence="2" id="KW-0732">Signal</keyword>
<comment type="similarity">
    <text evidence="1">Belongs to the bacterial solute-binding protein 1 family.</text>
</comment>
<evidence type="ECO:0000313" key="3">
    <source>
        <dbReference type="EMBL" id="VAW44039.1"/>
    </source>
</evidence>
<dbReference type="EMBL" id="UOFA01000064">
    <property type="protein sequence ID" value="VAW44039.1"/>
    <property type="molecule type" value="Genomic_DNA"/>
</dbReference>
<reference evidence="3" key="1">
    <citation type="submission" date="2018-06" db="EMBL/GenBank/DDBJ databases">
        <authorList>
            <person name="Zhirakovskaya E."/>
        </authorList>
    </citation>
    <scope>NUCLEOTIDE SEQUENCE</scope>
</reference>
<sequence length="344" mass="37593">MLKSRMFTAAPLLVVIQLLLVGCVEQNNPEVNVYSARKEALIKPALDRFTAETGIQVNLVTGNADALIQRLKAEGAASPADVLITVDAGRLYRAKSLQLTQAVGNKILNNAIPESYRDPENHWFGISLRTRPIMYAKDRVNPADLSTYEALADEQWQGRVCIRSSSNIYNQSLVASMIAADGAIAVEKWAAGLVKNFARKPVGGDRDQIRAVATGQCDVAIANTYYLFGMLQSADAVEMATAEKIGVFWPNQQGRGTHVNISGMAVTQAAKNTDHAIQLMEFMLQDETQTWYANTNGEFPIKFGIGIHPIQAAWGAFKKDAINLAELGQLSPVAMKIMDRVGWP</sequence>